<dbReference type="InterPro" id="IPR017938">
    <property type="entry name" value="Riboflavin_synthase-like_b-brl"/>
</dbReference>
<dbReference type="SUPFAM" id="SSF52343">
    <property type="entry name" value="Ferredoxin reductase-like, C-terminal NADP-linked domain"/>
    <property type="match status" value="1"/>
</dbReference>
<evidence type="ECO:0000256" key="2">
    <source>
        <dbReference type="ARBA" id="ARBA00022621"/>
    </source>
</evidence>
<dbReference type="GO" id="GO:0046872">
    <property type="term" value="F:metal ion binding"/>
    <property type="evidence" value="ECO:0007669"/>
    <property type="project" value="UniProtKB-KW"/>
</dbReference>
<evidence type="ECO:0000256" key="1">
    <source>
        <dbReference type="ARBA" id="ARBA00022617"/>
    </source>
</evidence>
<evidence type="ECO:0000256" key="4">
    <source>
        <dbReference type="ARBA" id="ARBA00023004"/>
    </source>
</evidence>
<dbReference type="RefSeq" id="WP_022748734.1">
    <property type="nucleotide sequence ID" value="NC_022571.1"/>
</dbReference>
<keyword evidence="2" id="KW-0813">Transport</keyword>
<dbReference type="InterPro" id="IPR001433">
    <property type="entry name" value="OxRdtase_FAD/NAD-bd"/>
</dbReference>
<accession>U5MVX2</accession>
<dbReference type="Pfam" id="PF00970">
    <property type="entry name" value="FAD_binding_6"/>
    <property type="match status" value="1"/>
</dbReference>
<dbReference type="GO" id="GO:0071500">
    <property type="term" value="P:cellular response to nitrosative stress"/>
    <property type="evidence" value="ECO:0007669"/>
    <property type="project" value="TreeGrafter"/>
</dbReference>
<dbReference type="Pfam" id="PF00175">
    <property type="entry name" value="NAD_binding_1"/>
    <property type="match status" value="1"/>
</dbReference>
<reference evidence="6 7" key="1">
    <citation type="journal article" date="2013" name="Genome Announc.">
        <title>Complete Genome Sequence of the Solvent Producer Clostridium saccharobutylicum NCP262 (DSM 13864).</title>
        <authorList>
            <person name="Poehlein A."/>
            <person name="Hartwich K."/>
            <person name="Krabben P."/>
            <person name="Ehrenreich A."/>
            <person name="Liebl W."/>
            <person name="Durre P."/>
            <person name="Gottschalk G."/>
            <person name="Daniel R."/>
        </authorList>
    </citation>
    <scope>NUCLEOTIDE SEQUENCE [LARGE SCALE GENOMIC DNA]</scope>
    <source>
        <strain evidence="6">DSM 13864</strain>
    </source>
</reference>
<gene>
    <name evidence="6" type="primary">hmp</name>
    <name evidence="6" type="ORF">CLSA_c37940</name>
</gene>
<dbReference type="GO" id="GO:0071949">
    <property type="term" value="F:FAD binding"/>
    <property type="evidence" value="ECO:0007669"/>
    <property type="project" value="TreeGrafter"/>
</dbReference>
<dbReference type="InterPro" id="IPR039261">
    <property type="entry name" value="FNR_nucleotide-bd"/>
</dbReference>
<evidence type="ECO:0000313" key="7">
    <source>
        <dbReference type="Proteomes" id="UP000017118"/>
    </source>
</evidence>
<dbReference type="PRINTS" id="PR00409">
    <property type="entry name" value="PHDIOXRDTASE"/>
</dbReference>
<evidence type="ECO:0000313" key="6">
    <source>
        <dbReference type="EMBL" id="AGX44755.1"/>
    </source>
</evidence>
<dbReference type="Gene3D" id="2.40.30.10">
    <property type="entry name" value="Translation factors"/>
    <property type="match status" value="1"/>
</dbReference>
<dbReference type="GO" id="GO:0046210">
    <property type="term" value="P:nitric oxide catabolic process"/>
    <property type="evidence" value="ECO:0007669"/>
    <property type="project" value="TreeGrafter"/>
</dbReference>
<sequence>MIDTNKINSNNKWKGFKDFLVYKTVKEDGVVTSFYLKSLDGNKLPEFIAGQFITVRIKNEDNTFTKPRQYTLSMNSNEEFYRISVKREENGYLSKKLCDEIKEGDNLQITAPLGNFILKDSEKPLVLIGGGIGITPMLTMAYDAINSNREIYFIYSIPNATHHSFRGEIEKLNNNNNFKSTVFYTRPLETEKPGEDFDIKGRISKEWMIENLPKDGQFYFCGPVLFMKTVYHNLIAMGIEKENINFEMFEAGVDITKE</sequence>
<dbReference type="SUPFAM" id="SSF63380">
    <property type="entry name" value="Riboflavin synthase domain-like"/>
    <property type="match status" value="1"/>
</dbReference>
<dbReference type="eggNOG" id="COG1018">
    <property type="taxonomic scope" value="Bacteria"/>
</dbReference>
<dbReference type="HOGENOM" id="CLU_003827_14_4_9"/>
<keyword evidence="7" id="KW-1185">Reference proteome</keyword>
<dbReference type="PANTHER" id="PTHR43396">
    <property type="entry name" value="FLAVOHEMOPROTEIN"/>
    <property type="match status" value="1"/>
</dbReference>
<name>U5MVX2_CLOSA</name>
<dbReference type="InterPro" id="IPR017927">
    <property type="entry name" value="FAD-bd_FR_type"/>
</dbReference>
<keyword evidence="4" id="KW-0408">Iron</keyword>
<keyword evidence="2" id="KW-0561">Oxygen transport</keyword>
<dbReference type="PROSITE" id="PS51384">
    <property type="entry name" value="FAD_FR"/>
    <property type="match status" value="1"/>
</dbReference>
<dbReference type="GO" id="GO:0005344">
    <property type="term" value="F:oxygen carrier activity"/>
    <property type="evidence" value="ECO:0007669"/>
    <property type="project" value="UniProtKB-KW"/>
</dbReference>
<keyword evidence="1" id="KW-0349">Heme</keyword>
<dbReference type="InterPro" id="IPR008333">
    <property type="entry name" value="Cbr1-like_FAD-bd_dom"/>
</dbReference>
<evidence type="ECO:0000256" key="3">
    <source>
        <dbReference type="ARBA" id="ARBA00022723"/>
    </source>
</evidence>
<evidence type="ECO:0000259" key="5">
    <source>
        <dbReference type="PROSITE" id="PS51384"/>
    </source>
</evidence>
<dbReference type="Gene3D" id="3.40.50.80">
    <property type="entry name" value="Nucleotide-binding domain of ferredoxin-NADP reductase (FNR) module"/>
    <property type="match status" value="1"/>
</dbReference>
<dbReference type="EC" id="1.14.12.17" evidence="6"/>
<dbReference type="Proteomes" id="UP000017118">
    <property type="component" value="Chromosome"/>
</dbReference>
<dbReference type="PANTHER" id="PTHR43396:SF3">
    <property type="entry name" value="FLAVOHEMOPROTEIN"/>
    <property type="match status" value="1"/>
</dbReference>
<dbReference type="EMBL" id="CP006721">
    <property type="protein sequence ID" value="AGX44755.1"/>
    <property type="molecule type" value="Genomic_DNA"/>
</dbReference>
<organism evidence="6 7">
    <name type="scientific">Clostridium saccharobutylicum DSM 13864</name>
    <dbReference type="NCBI Taxonomy" id="1345695"/>
    <lineage>
        <taxon>Bacteria</taxon>
        <taxon>Bacillati</taxon>
        <taxon>Bacillota</taxon>
        <taxon>Clostridia</taxon>
        <taxon>Eubacteriales</taxon>
        <taxon>Clostridiaceae</taxon>
        <taxon>Clostridium</taxon>
    </lineage>
</organism>
<dbReference type="PATRIC" id="fig|1345695.10.peg.2601"/>
<dbReference type="OrthoDB" id="9801223at2"/>
<dbReference type="KEGG" id="csb:CLSA_c37940"/>
<proteinExistence type="predicted"/>
<feature type="domain" description="FAD-binding FR-type" evidence="5">
    <location>
        <begin position="14"/>
        <end position="119"/>
    </location>
</feature>
<keyword evidence="3" id="KW-0479">Metal-binding</keyword>
<dbReference type="AlphaFoldDB" id="U5MVX2"/>
<dbReference type="GO" id="GO:0008941">
    <property type="term" value="F:nitric oxide dioxygenase NAD(P)H activity"/>
    <property type="evidence" value="ECO:0007669"/>
    <property type="project" value="UniProtKB-EC"/>
</dbReference>
<protein>
    <submittedName>
        <fullName evidence="6">Flavohemoprotein Hmp</fullName>
        <ecNumber evidence="6">1.14.12.17</ecNumber>
    </submittedName>
</protein>
<keyword evidence="6" id="KW-0560">Oxidoreductase</keyword>
<dbReference type="GeneID" id="55476102"/>
<dbReference type="CDD" id="cd06184">
    <property type="entry name" value="flavohem_like_fad_nad_binding"/>
    <property type="match status" value="1"/>
</dbReference>